<organism evidence="1 2">
    <name type="scientific">Jiangella alkaliphila</name>
    <dbReference type="NCBI Taxonomy" id="419479"/>
    <lineage>
        <taxon>Bacteria</taxon>
        <taxon>Bacillati</taxon>
        <taxon>Actinomycetota</taxon>
        <taxon>Actinomycetes</taxon>
        <taxon>Jiangellales</taxon>
        <taxon>Jiangellaceae</taxon>
        <taxon>Jiangella</taxon>
    </lineage>
</organism>
<keyword evidence="2" id="KW-1185">Reference proteome</keyword>
<dbReference type="RefSeq" id="WP_152691039.1">
    <property type="nucleotide sequence ID" value="NZ_LT629791.1"/>
</dbReference>
<evidence type="ECO:0000313" key="1">
    <source>
        <dbReference type="EMBL" id="SDU78919.1"/>
    </source>
</evidence>
<name>A0A1H2LDB6_9ACTN</name>
<dbReference type="EMBL" id="LT629791">
    <property type="protein sequence ID" value="SDU78919.1"/>
    <property type="molecule type" value="Genomic_DNA"/>
</dbReference>
<dbReference type="Proteomes" id="UP000182977">
    <property type="component" value="Chromosome I"/>
</dbReference>
<accession>A0A1H2LDB6</accession>
<gene>
    <name evidence="1" type="ORF">SAMN04488563_5892</name>
</gene>
<reference evidence="2" key="1">
    <citation type="submission" date="2016-10" db="EMBL/GenBank/DDBJ databases">
        <authorList>
            <person name="Varghese N."/>
            <person name="Submissions S."/>
        </authorList>
    </citation>
    <scope>NUCLEOTIDE SEQUENCE [LARGE SCALE GENOMIC DNA]</scope>
    <source>
        <strain evidence="2">DSM 45079</strain>
    </source>
</reference>
<sequence>MTAALAWSADDECGIRWCDERSSHRGQHRRYVGSTTVRGTREHDVTVTVMHVGWSTADRHVEVVVADDGHAVTLRPTSADLNTLGKLLGLAR</sequence>
<proteinExistence type="predicted"/>
<dbReference type="STRING" id="419479.SAMN04488563_5892"/>
<dbReference type="AlphaFoldDB" id="A0A1H2LDB6"/>
<protein>
    <submittedName>
        <fullName evidence="1">Uncharacterized protein</fullName>
    </submittedName>
</protein>
<evidence type="ECO:0000313" key="2">
    <source>
        <dbReference type="Proteomes" id="UP000182977"/>
    </source>
</evidence>